<accession>A0A645FB19</accession>
<name>A0A645FB19_9ZZZZ</name>
<comment type="caution">
    <text evidence="1">The sequence shown here is derived from an EMBL/GenBank/DDBJ whole genome shotgun (WGS) entry which is preliminary data.</text>
</comment>
<sequence>MRLLQRYPGAHVFHMDDFFLQPDAKTPERLAQPGGNVDHERFLSEVLQPLAQGLEFIYHAYSCRDNSLLPRSAGQAPLYIIEGSYSLHPALRDCYDIKVFLDIDDQEQAERILKREGSRAERFFKEWIPMENHYFDACKVRECSDFLLSKNE</sequence>
<dbReference type="Gene3D" id="3.40.50.300">
    <property type="entry name" value="P-loop containing nucleotide triphosphate hydrolases"/>
    <property type="match status" value="1"/>
</dbReference>
<organism evidence="1">
    <name type="scientific">bioreactor metagenome</name>
    <dbReference type="NCBI Taxonomy" id="1076179"/>
    <lineage>
        <taxon>unclassified sequences</taxon>
        <taxon>metagenomes</taxon>
        <taxon>ecological metagenomes</taxon>
    </lineage>
</organism>
<gene>
    <name evidence="1" type="ORF">SDC9_158411</name>
</gene>
<evidence type="ECO:0008006" key="2">
    <source>
        <dbReference type="Google" id="ProtNLM"/>
    </source>
</evidence>
<dbReference type="SUPFAM" id="SSF52540">
    <property type="entry name" value="P-loop containing nucleoside triphosphate hydrolases"/>
    <property type="match status" value="1"/>
</dbReference>
<reference evidence="1" key="1">
    <citation type="submission" date="2019-08" db="EMBL/GenBank/DDBJ databases">
        <authorList>
            <person name="Kucharzyk K."/>
            <person name="Murdoch R.W."/>
            <person name="Higgins S."/>
            <person name="Loffler F."/>
        </authorList>
    </citation>
    <scope>NUCLEOTIDE SEQUENCE</scope>
</reference>
<dbReference type="EMBL" id="VSSQ01057306">
    <property type="protein sequence ID" value="MPN11110.1"/>
    <property type="molecule type" value="Genomic_DNA"/>
</dbReference>
<dbReference type="InterPro" id="IPR027417">
    <property type="entry name" value="P-loop_NTPase"/>
</dbReference>
<evidence type="ECO:0000313" key="1">
    <source>
        <dbReference type="EMBL" id="MPN11110.1"/>
    </source>
</evidence>
<proteinExistence type="predicted"/>
<dbReference type="AlphaFoldDB" id="A0A645FB19"/>
<protein>
    <recommendedName>
        <fullName evidence="2">Uridine kinase</fullName>
    </recommendedName>
</protein>